<reference evidence="10" key="1">
    <citation type="book" date="2010" name="EXTREMOPHILES" publisher="0:0-0">
        <title>Complete genome sequences of ten hyperthermophilic archaea reveal their metabolic capabilities and possible ecological roles.</title>
        <editorList>
            <person name="?"/>
        </editorList>
        <authorList>
            <person name="Ravin N.V."/>
            <person name="Mardanov A.V."/>
            <person name="Bonch-Osmolovskaya E.A."/>
            <person name="Skryabin K.G."/>
        </authorList>
    </citation>
    <scope>NUCLEOTIDE SEQUENCE [LARGE SCALE GENOMIC DNA]</scope>
    <source>
        <strain evidence="10">1505</strain>
    </source>
</reference>
<proteinExistence type="inferred from homology"/>
<dbReference type="InterPro" id="IPR000515">
    <property type="entry name" value="MetI-like"/>
</dbReference>
<dbReference type="RefSeq" id="WP_020961764.1">
    <property type="nucleotide sequence ID" value="NZ_CP007493.1"/>
</dbReference>
<dbReference type="KEGG" id="tcb:TCARB_1148"/>
<feature type="transmembrane region" description="Helical" evidence="7">
    <location>
        <begin position="12"/>
        <end position="32"/>
    </location>
</feature>
<keyword evidence="6 7" id="KW-0472">Membrane</keyword>
<sequence>MSVKSYILKRGATYLVVFVIAITIVWLLIRFAPGDPALTNVMRSMMAPGVRYTEEQIEEYRRRAIEFLGWNLPLPQQYALFWSRLIMGDLGYSTYFSAPVTSKLREILVRDLLLLTPSVLVSWFIGNYVGALAARNRKLDKFLLPIFYVLTATPYFLLGLLFAYELGVVYPVFKATIMSSDIDAIFTSFNGETLTNFLKAYTLPFLSLTLIAIGGWASGMRSMMIQELGSNYSRYMEMLGFSDRKIAEYAFRYAINPQISGLGIQLGTIIVAGIVVSSVFNYPGAGIALIYAINFRDVFLIQGIIVAYTLMVIVANFIVDILYAMLDPRIRLGISGV</sequence>
<keyword evidence="3" id="KW-1003">Cell membrane</keyword>
<dbReference type="PANTHER" id="PTHR43163:SF6">
    <property type="entry name" value="DIPEPTIDE TRANSPORT SYSTEM PERMEASE PROTEIN DPPB-RELATED"/>
    <property type="match status" value="1"/>
</dbReference>
<evidence type="ECO:0000256" key="4">
    <source>
        <dbReference type="ARBA" id="ARBA00022692"/>
    </source>
</evidence>
<evidence type="ECO:0000256" key="1">
    <source>
        <dbReference type="ARBA" id="ARBA00004651"/>
    </source>
</evidence>
<evidence type="ECO:0000313" key="10">
    <source>
        <dbReference type="Proteomes" id="UP000266720"/>
    </source>
</evidence>
<dbReference type="GeneID" id="16572716"/>
<dbReference type="EMBL" id="CP007493">
    <property type="protein sequence ID" value="AJB42196.1"/>
    <property type="molecule type" value="Genomic_DNA"/>
</dbReference>
<evidence type="ECO:0000313" key="9">
    <source>
        <dbReference type="EMBL" id="AJB42196.1"/>
    </source>
</evidence>
<evidence type="ECO:0000256" key="2">
    <source>
        <dbReference type="ARBA" id="ARBA00022448"/>
    </source>
</evidence>
<feature type="transmembrane region" description="Helical" evidence="7">
    <location>
        <begin position="112"/>
        <end position="130"/>
    </location>
</feature>
<evidence type="ECO:0000256" key="3">
    <source>
        <dbReference type="ARBA" id="ARBA00022475"/>
    </source>
</evidence>
<dbReference type="InterPro" id="IPR035906">
    <property type="entry name" value="MetI-like_sf"/>
</dbReference>
<evidence type="ECO:0000256" key="7">
    <source>
        <dbReference type="RuleBase" id="RU363032"/>
    </source>
</evidence>
<comment type="subcellular location">
    <subcellularLocation>
        <location evidence="1 7">Cell membrane</location>
        <topology evidence="1 7">Multi-pass membrane protein</topology>
    </subcellularLocation>
</comment>
<accession>A0A3G1A5T9</accession>
<dbReference type="Pfam" id="PF00528">
    <property type="entry name" value="BPD_transp_1"/>
    <property type="match status" value="1"/>
</dbReference>
<evidence type="ECO:0000259" key="8">
    <source>
        <dbReference type="PROSITE" id="PS50928"/>
    </source>
</evidence>
<keyword evidence="2 7" id="KW-0813">Transport</keyword>
<comment type="similarity">
    <text evidence="7">Belongs to the binding-protein-dependent transport system permease family.</text>
</comment>
<evidence type="ECO:0000256" key="5">
    <source>
        <dbReference type="ARBA" id="ARBA00022989"/>
    </source>
</evidence>
<dbReference type="GO" id="GO:0005886">
    <property type="term" value="C:plasma membrane"/>
    <property type="evidence" value="ECO:0007669"/>
    <property type="project" value="UniProtKB-SubCell"/>
</dbReference>
<dbReference type="SUPFAM" id="SSF161098">
    <property type="entry name" value="MetI-like"/>
    <property type="match status" value="1"/>
</dbReference>
<dbReference type="AlphaFoldDB" id="A0A3G1A5T9"/>
<dbReference type="PANTHER" id="PTHR43163">
    <property type="entry name" value="DIPEPTIDE TRANSPORT SYSTEM PERMEASE PROTEIN DPPB-RELATED"/>
    <property type="match status" value="1"/>
</dbReference>
<feature type="domain" description="ABC transmembrane type-1" evidence="8">
    <location>
        <begin position="108"/>
        <end position="323"/>
    </location>
</feature>
<protein>
    <submittedName>
        <fullName evidence="9">Mannoside ABC transport system, permease protein 1</fullName>
    </submittedName>
</protein>
<keyword evidence="5 7" id="KW-1133">Transmembrane helix</keyword>
<dbReference type="GeneID" id="25406559"/>
<dbReference type="STRING" id="697581.TCARB_1148"/>
<feature type="transmembrane region" description="Helical" evidence="7">
    <location>
        <begin position="299"/>
        <end position="323"/>
    </location>
</feature>
<feature type="transmembrane region" description="Helical" evidence="7">
    <location>
        <begin position="198"/>
        <end position="217"/>
    </location>
</feature>
<organism evidence="9 10">
    <name type="scientific">Thermofilum adornatum 1505</name>
    <dbReference type="NCBI Taxonomy" id="697581"/>
    <lineage>
        <taxon>Archaea</taxon>
        <taxon>Thermoproteota</taxon>
        <taxon>Thermoprotei</taxon>
        <taxon>Thermofilales</taxon>
        <taxon>Thermofilaceae</taxon>
        <taxon>Thermofilum</taxon>
    </lineage>
</organism>
<feature type="transmembrane region" description="Helical" evidence="7">
    <location>
        <begin position="269"/>
        <end position="293"/>
    </location>
</feature>
<feature type="transmembrane region" description="Helical" evidence="7">
    <location>
        <begin position="142"/>
        <end position="164"/>
    </location>
</feature>
<gene>
    <name evidence="9" type="ORF">TCARB_1148</name>
</gene>
<dbReference type="GO" id="GO:0055085">
    <property type="term" value="P:transmembrane transport"/>
    <property type="evidence" value="ECO:0007669"/>
    <property type="project" value="InterPro"/>
</dbReference>
<name>A0A3G1A5T9_9CREN</name>
<evidence type="ECO:0000256" key="6">
    <source>
        <dbReference type="ARBA" id="ARBA00023136"/>
    </source>
</evidence>
<dbReference type="PROSITE" id="PS50928">
    <property type="entry name" value="ABC_TM1"/>
    <property type="match status" value="1"/>
</dbReference>
<keyword evidence="4 7" id="KW-0812">Transmembrane</keyword>
<dbReference type="Proteomes" id="UP000266720">
    <property type="component" value="Chromosome"/>
</dbReference>